<reference evidence="1 2" key="1">
    <citation type="journal article" date="2021" name="Appl. Environ. Microbiol.">
        <title>Genetic linkage and physical mapping for an oyster mushroom Pleurotus cornucopiae and QTL analysis for the trait cap color.</title>
        <authorList>
            <person name="Zhang Y."/>
            <person name="Gao W."/>
            <person name="Sonnenberg A."/>
            <person name="Chen Q."/>
            <person name="Zhang J."/>
            <person name="Huang C."/>
        </authorList>
    </citation>
    <scope>NUCLEOTIDE SEQUENCE [LARGE SCALE GENOMIC DNA]</scope>
    <source>
        <strain evidence="1">CCMSSC00406</strain>
    </source>
</reference>
<evidence type="ECO:0000313" key="2">
    <source>
        <dbReference type="Proteomes" id="UP000824881"/>
    </source>
</evidence>
<sequence>MSEIYTNLQVSPRKKRCLPGSDDESVLTPKKLRRAPPTPPPTVTRKTVSETSPALPAHLSRLHSIQTRLQHAISHALATCAVSPTSDTGIVRNVLNHLSLSTYAGLTTQFDIDDLRRLCWVWEWDGEEVKPPVAKKKKDDDDVFNEEEDNPFLESEAAPAPKEWTRGAMGFVISTTTHHSRREGKRVPAYGIGIEVEMDIDKDMGGGMAAVARWTAASEKRRADFLQKLKRWVELHPGADPVPTIPLADLPELPAAPKTTTLTRLFAAVSPKASSSSSPSKLPVAPPSPSRSSTKSPTKSNILFPLLSPRKKTTDNRPFPVPSFPVTPSSRAEKKNSILFPVTPSSHHGSASSVKALLTPRTPTTSFSDSGSECSTPTRQRTSSTTTTPTQTPSTLRRQALYERVRQKSLTSSPTKTPSKSADGTTLTRDQMLKLSQDEMRRRCLLGRLDGVADSVWMLFSNPTGSMSTPSRKRKALRTSEVATAIVKSSPVPISASEANESITMLTTLCPFFLRKMNIGKEEWLEMPAPTGSSDSGGGDASSKSPTKSPAKSPTKAAPPSPGGKDSVQELLTRSPRRVKRETGGLREVRQIIRRELSLAD</sequence>
<protein>
    <submittedName>
        <fullName evidence="1">Uncharacterized protein</fullName>
    </submittedName>
</protein>
<proteinExistence type="predicted"/>
<gene>
    <name evidence="1" type="ORF">CCMSSC00406_0000265</name>
</gene>
<dbReference type="EMBL" id="WQMT02000005">
    <property type="protein sequence ID" value="KAG9223046.1"/>
    <property type="molecule type" value="Genomic_DNA"/>
</dbReference>
<dbReference type="Proteomes" id="UP000824881">
    <property type="component" value="Unassembled WGS sequence"/>
</dbReference>
<accession>A0ACB7IYU9</accession>
<keyword evidence="2" id="KW-1185">Reference proteome</keyword>
<name>A0ACB7IYU9_PLECO</name>
<comment type="caution">
    <text evidence="1">The sequence shown here is derived from an EMBL/GenBank/DDBJ whole genome shotgun (WGS) entry which is preliminary data.</text>
</comment>
<evidence type="ECO:0000313" key="1">
    <source>
        <dbReference type="EMBL" id="KAG9223046.1"/>
    </source>
</evidence>
<organism evidence="1 2">
    <name type="scientific">Pleurotus cornucopiae</name>
    <name type="common">Cornucopia mushroom</name>
    <dbReference type="NCBI Taxonomy" id="5321"/>
    <lineage>
        <taxon>Eukaryota</taxon>
        <taxon>Fungi</taxon>
        <taxon>Dikarya</taxon>
        <taxon>Basidiomycota</taxon>
        <taxon>Agaricomycotina</taxon>
        <taxon>Agaricomycetes</taxon>
        <taxon>Agaricomycetidae</taxon>
        <taxon>Agaricales</taxon>
        <taxon>Pleurotineae</taxon>
        <taxon>Pleurotaceae</taxon>
        <taxon>Pleurotus</taxon>
    </lineage>
</organism>